<keyword evidence="6" id="KW-1185">Reference proteome</keyword>
<dbReference type="InterPro" id="IPR029026">
    <property type="entry name" value="tRNA_m1G_MTases_N"/>
</dbReference>
<dbReference type="GO" id="GO:0005737">
    <property type="term" value="C:cytoplasm"/>
    <property type="evidence" value="ECO:0007669"/>
    <property type="project" value="UniProtKB-ARBA"/>
</dbReference>
<dbReference type="InterPro" id="IPR051259">
    <property type="entry name" value="rRNA_Methyltransferase"/>
</dbReference>
<dbReference type="GO" id="GO:0003723">
    <property type="term" value="F:RNA binding"/>
    <property type="evidence" value="ECO:0007669"/>
    <property type="project" value="InterPro"/>
</dbReference>
<protein>
    <submittedName>
        <fullName evidence="5">RNA methyltransferase</fullName>
    </submittedName>
</protein>
<evidence type="ECO:0000313" key="5">
    <source>
        <dbReference type="EMBL" id="ARI76850.1"/>
    </source>
</evidence>
<dbReference type="Gene3D" id="3.30.1330.30">
    <property type="match status" value="1"/>
</dbReference>
<dbReference type="STRING" id="402384.HM131_08340"/>
<comment type="similarity">
    <text evidence="1">Belongs to the class IV-like SAM-binding methyltransferase superfamily. RNA methyltransferase TrmH family.</text>
</comment>
<evidence type="ECO:0000256" key="1">
    <source>
        <dbReference type="ARBA" id="ARBA00007228"/>
    </source>
</evidence>
<dbReference type="AlphaFoldDB" id="A0A1W5ZU72"/>
<gene>
    <name evidence="5" type="ORF">HM131_08340</name>
</gene>
<dbReference type="InterPro" id="IPR001537">
    <property type="entry name" value="SpoU_MeTrfase"/>
</dbReference>
<dbReference type="Proteomes" id="UP000192527">
    <property type="component" value="Chromosome"/>
</dbReference>
<dbReference type="GO" id="GO:0006396">
    <property type="term" value="P:RNA processing"/>
    <property type="evidence" value="ECO:0007669"/>
    <property type="project" value="InterPro"/>
</dbReference>
<dbReference type="GO" id="GO:0008173">
    <property type="term" value="F:RNA methyltransferase activity"/>
    <property type="evidence" value="ECO:0007669"/>
    <property type="project" value="InterPro"/>
</dbReference>
<dbReference type="SUPFAM" id="SSF55315">
    <property type="entry name" value="L30e-like"/>
    <property type="match status" value="1"/>
</dbReference>
<accession>A0A1W5ZU72</accession>
<dbReference type="OrthoDB" id="9794400at2"/>
<dbReference type="InterPro" id="IPR013123">
    <property type="entry name" value="SpoU_subst-bd"/>
</dbReference>
<dbReference type="KEGG" id="hmn:HM131_08340"/>
<dbReference type="CDD" id="cd18095">
    <property type="entry name" value="SpoU-like_rRNA-MTase"/>
    <property type="match status" value="1"/>
</dbReference>
<dbReference type="Pfam" id="PF22435">
    <property type="entry name" value="MRM3-like_sub_bind"/>
    <property type="match status" value="1"/>
</dbReference>
<dbReference type="InterPro" id="IPR029028">
    <property type="entry name" value="Alpha/beta_knot_MTases"/>
</dbReference>
<feature type="domain" description="RNA 2-O ribose methyltransferase substrate binding" evidence="4">
    <location>
        <begin position="29"/>
        <end position="95"/>
    </location>
</feature>
<dbReference type="Gene3D" id="3.40.1280.10">
    <property type="match status" value="1"/>
</dbReference>
<dbReference type="PANTHER" id="PTHR43191:SF2">
    <property type="entry name" value="RRNA METHYLTRANSFERASE 3, MITOCHONDRIAL"/>
    <property type="match status" value="1"/>
</dbReference>
<dbReference type="InterPro" id="IPR029064">
    <property type="entry name" value="Ribosomal_eL30-like_sf"/>
</dbReference>
<dbReference type="SMART" id="SM00967">
    <property type="entry name" value="SpoU_sub_bind"/>
    <property type="match status" value="1"/>
</dbReference>
<proteinExistence type="inferred from homology"/>
<keyword evidence="2 5" id="KW-0489">Methyltransferase</keyword>
<dbReference type="PANTHER" id="PTHR43191">
    <property type="entry name" value="RRNA METHYLTRANSFERASE 3"/>
    <property type="match status" value="1"/>
</dbReference>
<organism evidence="5 6">
    <name type="scientific">Halobacillus mangrovi</name>
    <dbReference type="NCBI Taxonomy" id="402384"/>
    <lineage>
        <taxon>Bacteria</taxon>
        <taxon>Bacillati</taxon>
        <taxon>Bacillota</taxon>
        <taxon>Bacilli</taxon>
        <taxon>Bacillales</taxon>
        <taxon>Bacillaceae</taxon>
        <taxon>Halobacillus</taxon>
    </lineage>
</organism>
<reference evidence="5 6" key="1">
    <citation type="submission" date="2017-04" db="EMBL/GenBank/DDBJ databases">
        <title>The whole genome sequencing and assembly of Halobacillus mangrovi strain.</title>
        <authorList>
            <person name="Lee S.-J."/>
            <person name="Park M.-K."/>
            <person name="Kim J.-Y."/>
            <person name="Lee Y.-J."/>
            <person name="Yi H."/>
            <person name="Bahn Y.-S."/>
            <person name="Kim J.F."/>
            <person name="Lee D.-W."/>
        </authorList>
    </citation>
    <scope>NUCLEOTIDE SEQUENCE [LARGE SCALE GENOMIC DNA]</scope>
    <source>
        <strain evidence="5 6">KTB 131</strain>
    </source>
</reference>
<evidence type="ECO:0000256" key="3">
    <source>
        <dbReference type="ARBA" id="ARBA00022679"/>
    </source>
</evidence>
<dbReference type="RefSeq" id="WP_085029326.1">
    <property type="nucleotide sequence ID" value="NZ_CP020772.1"/>
</dbReference>
<name>A0A1W5ZU72_9BACI</name>
<dbReference type="SUPFAM" id="SSF75217">
    <property type="entry name" value="alpha/beta knot"/>
    <property type="match status" value="1"/>
</dbReference>
<dbReference type="EMBL" id="CP020772">
    <property type="protein sequence ID" value="ARI76850.1"/>
    <property type="molecule type" value="Genomic_DNA"/>
</dbReference>
<sequence length="244" mass="27014">MLTSLQNQKVKEWKKLHKRKHRNLNRCFLVEGHHLVEEVIKSNWGIQEFIIQEGVEFPLPDGIPTTEVSRQVFAAISETETPQGIAAVVEQKQFTFTPAPLTLMIDAVQDPGNLGTLIRTADAAGFDQIILGEGTVDPYNDKVIRATQGSLFHTPFVQEDLAAFISELKNEGVEVWASTLDESVPFKQLDPPEKVALIVGNEGHGIQEKLTALADRRVHIPIYGQAESLNVAIAAAVLMYHMKG</sequence>
<evidence type="ECO:0000313" key="6">
    <source>
        <dbReference type="Proteomes" id="UP000192527"/>
    </source>
</evidence>
<dbReference type="Pfam" id="PF00588">
    <property type="entry name" value="SpoU_methylase"/>
    <property type="match status" value="1"/>
</dbReference>
<evidence type="ECO:0000256" key="2">
    <source>
        <dbReference type="ARBA" id="ARBA00022603"/>
    </source>
</evidence>
<evidence type="ECO:0000259" key="4">
    <source>
        <dbReference type="SMART" id="SM00967"/>
    </source>
</evidence>
<dbReference type="GO" id="GO:0032259">
    <property type="term" value="P:methylation"/>
    <property type="evidence" value="ECO:0007669"/>
    <property type="project" value="UniProtKB-KW"/>
</dbReference>
<dbReference type="InterPro" id="IPR053888">
    <property type="entry name" value="MRM3-like_sub_bind"/>
</dbReference>
<keyword evidence="3 5" id="KW-0808">Transferase</keyword>